<feature type="compositionally biased region" description="Basic and acidic residues" evidence="1">
    <location>
        <begin position="143"/>
        <end position="154"/>
    </location>
</feature>
<protein>
    <submittedName>
        <fullName evidence="3">Uncharacterized protein</fullName>
    </submittedName>
</protein>
<name>A0A328DRX4_9ASTE</name>
<feature type="compositionally biased region" description="Gly residues" evidence="1">
    <location>
        <begin position="89"/>
        <end position="98"/>
    </location>
</feature>
<organism evidence="3 4">
    <name type="scientific">Cuscuta australis</name>
    <dbReference type="NCBI Taxonomy" id="267555"/>
    <lineage>
        <taxon>Eukaryota</taxon>
        <taxon>Viridiplantae</taxon>
        <taxon>Streptophyta</taxon>
        <taxon>Embryophyta</taxon>
        <taxon>Tracheophyta</taxon>
        <taxon>Spermatophyta</taxon>
        <taxon>Magnoliopsida</taxon>
        <taxon>eudicotyledons</taxon>
        <taxon>Gunneridae</taxon>
        <taxon>Pentapetalae</taxon>
        <taxon>asterids</taxon>
        <taxon>lamiids</taxon>
        <taxon>Solanales</taxon>
        <taxon>Convolvulaceae</taxon>
        <taxon>Cuscuteae</taxon>
        <taxon>Cuscuta</taxon>
        <taxon>Cuscuta subgen. Grammica</taxon>
        <taxon>Cuscuta sect. Cleistogrammica</taxon>
    </lineage>
</organism>
<comment type="caution">
    <text evidence="3">The sequence shown here is derived from an EMBL/GenBank/DDBJ whole genome shotgun (WGS) entry which is preliminary data.</text>
</comment>
<sequence length="167" mass="17878">MHLFLYIYIYIYFHIASHHIVVILIVGFFWDILKKKTEREIEGDGDGRTEEAAGGSSPELRIKNRGGDEAERGGAGNGEEQKQGASRFDGGGRTGGEAVGEKGRGERGRRFRAEPKAEASRGGGEGGGGVVLRRGVDGGGRVQDVRVGEGDERGVPSVQTPVLLQVM</sequence>
<keyword evidence="2" id="KW-1133">Transmembrane helix</keyword>
<evidence type="ECO:0000256" key="1">
    <source>
        <dbReference type="SAM" id="MobiDB-lite"/>
    </source>
</evidence>
<evidence type="ECO:0000256" key="2">
    <source>
        <dbReference type="SAM" id="Phobius"/>
    </source>
</evidence>
<feature type="compositionally biased region" description="Gly residues" evidence="1">
    <location>
        <begin position="121"/>
        <end position="130"/>
    </location>
</feature>
<proteinExistence type="predicted"/>
<keyword evidence="2" id="KW-0812">Transmembrane</keyword>
<gene>
    <name evidence="3" type="ORF">DM860_013363</name>
</gene>
<keyword evidence="4" id="KW-1185">Reference proteome</keyword>
<dbReference type="EMBL" id="NQVE01000115">
    <property type="protein sequence ID" value="RAL47398.1"/>
    <property type="molecule type" value="Genomic_DNA"/>
</dbReference>
<feature type="compositionally biased region" description="Polar residues" evidence="1">
    <location>
        <begin position="157"/>
        <end position="167"/>
    </location>
</feature>
<dbReference type="AlphaFoldDB" id="A0A328DRX4"/>
<feature type="compositionally biased region" description="Basic and acidic residues" evidence="1">
    <location>
        <begin position="99"/>
        <end position="119"/>
    </location>
</feature>
<feature type="compositionally biased region" description="Basic and acidic residues" evidence="1">
    <location>
        <begin position="60"/>
        <end position="72"/>
    </location>
</feature>
<feature type="transmembrane region" description="Helical" evidence="2">
    <location>
        <begin position="6"/>
        <end position="30"/>
    </location>
</feature>
<evidence type="ECO:0000313" key="4">
    <source>
        <dbReference type="Proteomes" id="UP000249390"/>
    </source>
</evidence>
<dbReference type="Proteomes" id="UP000249390">
    <property type="component" value="Unassembled WGS sequence"/>
</dbReference>
<feature type="compositionally biased region" description="Basic and acidic residues" evidence="1">
    <location>
        <begin position="40"/>
        <end position="51"/>
    </location>
</feature>
<feature type="region of interest" description="Disordered" evidence="1">
    <location>
        <begin position="40"/>
        <end position="167"/>
    </location>
</feature>
<evidence type="ECO:0000313" key="3">
    <source>
        <dbReference type="EMBL" id="RAL47398.1"/>
    </source>
</evidence>
<accession>A0A328DRX4</accession>
<reference evidence="3 4" key="1">
    <citation type="submission" date="2018-06" db="EMBL/GenBank/DDBJ databases">
        <title>The Genome of Cuscuta australis (Dodder) Provides Insight into the Evolution of Plant Parasitism.</title>
        <authorList>
            <person name="Liu H."/>
        </authorList>
    </citation>
    <scope>NUCLEOTIDE SEQUENCE [LARGE SCALE GENOMIC DNA]</scope>
    <source>
        <strain evidence="4">cv. Yunnan</strain>
        <tissue evidence="3">Vines</tissue>
    </source>
</reference>
<keyword evidence="2" id="KW-0472">Membrane</keyword>